<evidence type="ECO:0000256" key="1">
    <source>
        <dbReference type="SAM" id="Coils"/>
    </source>
</evidence>
<gene>
    <name evidence="5" type="ORF">AFUS01_LOCUS12529</name>
</gene>
<dbReference type="OrthoDB" id="5984724at2759"/>
<feature type="region of interest" description="Disordered" evidence="2">
    <location>
        <begin position="201"/>
        <end position="252"/>
    </location>
</feature>
<evidence type="ECO:0000256" key="2">
    <source>
        <dbReference type="SAM" id="MobiDB-lite"/>
    </source>
</evidence>
<feature type="domain" description="SNTX MACPF/CDC-like" evidence="4">
    <location>
        <begin position="541"/>
        <end position="757"/>
    </location>
</feature>
<dbReference type="Pfam" id="PF17921">
    <property type="entry name" value="Integrase_H2C2"/>
    <property type="match status" value="1"/>
</dbReference>
<dbReference type="PANTHER" id="PTHR47331">
    <property type="entry name" value="PHD-TYPE DOMAIN-CONTAINING PROTEIN"/>
    <property type="match status" value="1"/>
</dbReference>
<dbReference type="PANTHER" id="PTHR47331:SF2">
    <property type="match status" value="1"/>
</dbReference>
<evidence type="ECO:0000259" key="3">
    <source>
        <dbReference type="Pfam" id="PF17921"/>
    </source>
</evidence>
<name>A0A8J2JSI2_9HEXA</name>
<evidence type="ECO:0000313" key="6">
    <source>
        <dbReference type="Proteomes" id="UP000708208"/>
    </source>
</evidence>
<dbReference type="Pfam" id="PF24674">
    <property type="entry name" value="MACPF_SNTX"/>
    <property type="match status" value="1"/>
</dbReference>
<dbReference type="InterPro" id="IPR056072">
    <property type="entry name" value="SNTX_MACPF/CDC-like_dom"/>
</dbReference>
<accession>A0A8J2JSI2</accession>
<dbReference type="AlphaFoldDB" id="A0A8J2JSI2"/>
<comment type="caution">
    <text evidence="5">The sequence shown here is derived from an EMBL/GenBank/DDBJ whole genome shotgun (WGS) entry which is preliminary data.</text>
</comment>
<keyword evidence="1" id="KW-0175">Coiled coil</keyword>
<reference evidence="5" key="1">
    <citation type="submission" date="2021-06" db="EMBL/GenBank/DDBJ databases">
        <authorList>
            <person name="Hodson N. C."/>
            <person name="Mongue J. A."/>
            <person name="Jaron S. K."/>
        </authorList>
    </citation>
    <scope>NUCLEOTIDE SEQUENCE</scope>
</reference>
<keyword evidence="6" id="KW-1185">Reference proteome</keyword>
<evidence type="ECO:0000259" key="4">
    <source>
        <dbReference type="Pfam" id="PF24674"/>
    </source>
</evidence>
<proteinExistence type="predicted"/>
<feature type="compositionally biased region" description="Basic and acidic residues" evidence="2">
    <location>
        <begin position="224"/>
        <end position="245"/>
    </location>
</feature>
<dbReference type="EMBL" id="CAJVCH010099096">
    <property type="protein sequence ID" value="CAG7723441.1"/>
    <property type="molecule type" value="Genomic_DNA"/>
</dbReference>
<dbReference type="InterPro" id="IPR041588">
    <property type="entry name" value="Integrase_H2C2"/>
</dbReference>
<feature type="domain" description="Integrase zinc-binding" evidence="3">
    <location>
        <begin position="496"/>
        <end position="539"/>
    </location>
</feature>
<dbReference type="Proteomes" id="UP000708208">
    <property type="component" value="Unassembled WGS sequence"/>
</dbReference>
<protein>
    <submittedName>
        <fullName evidence="5">Uncharacterized protein</fullName>
    </submittedName>
</protein>
<sequence>MARNLVGIRTSYKGSLTKWVNFISKTDEKTASGTDCESWSEKVKDLEAKLEANHTEICTHLTQQDDIDQAVADYDATMDKIWDLRSALNRIQENVKERKQKDENAEKDKIRKEQMDMEERLERVIIAKGMRNAVSNALESIKSINNKIDLVELLVIRHATRKMDQLTLERFHQSLDDTEVPPLQKLLDFLDMEMRVLDAATTATSTPSSNHRLDGPTKTYQPHTKSETFTKSHKHERENQVETHSHRQRHQHTGAGVSCRTLIDNCSDACFIQESLVRELGLSKENLRQKQVFEALQSKPVTTATEFVNLEVTSRYHPQVQFSVKAFEPLQYPQPNRVLTKPRLTPQQEEKCQTELRPLQQQVFLTATIDTNFPSVIEIAARYSNWNRLRRHVCWWIRLWRHYVQPCQQQPSHLQISPKELRHAENLLVYAVQQASFKEDFTRLKEKRNLYRKSSLLSLNPFLQDNLIRVGGRIKAADLPFDNRHPLLLPKHHITDILIKHTHLDLKHAGGNLTLATLQRRFWILRGKTSVKRVIDNCKVAADIGHLYDHVSDTFFLVKGIKGDFPSNFTEFVNNPLTDFTFKRVRSFSDKLDSFNLDVSAQASLLFTAIEVGGMFSYLTETSLEAEYSYATLTYRTTITTELLALFRSNVLEKIDTNIGRILGATHFIIGVEWGTDSLFSIKWKSDNNASVDSSSGSVNVAISSTKFSGEMESSYQSLRKTLTKTDSLEVSVYGNLALGKMSLKSFEDIEDYMSKVPELAKALYGGKGTTVKFIAVSLDKLDRLKRAGKYINKESIADEIRNSTSVDEITLYILHSKMKNQYQEQQDILRKLHQHHSKATSFEDIFPTDYADHLKIKIERFRQVCSIFTIEVKYLLKYSRSSTKDVLDRYDHIRLNYLQNSDGPSILTEINQDIAKYNDKIGTFVWLSKLGIHVLKKTEVLEAVRIENQSKWDVHVFVTTTQSKLLQDSLWYDRLETFVHTNGFKVYVDCDLTEIYNSSCKGFAPRLREGAVLQKYNQYRY</sequence>
<organism evidence="5 6">
    <name type="scientific">Allacma fusca</name>
    <dbReference type="NCBI Taxonomy" id="39272"/>
    <lineage>
        <taxon>Eukaryota</taxon>
        <taxon>Metazoa</taxon>
        <taxon>Ecdysozoa</taxon>
        <taxon>Arthropoda</taxon>
        <taxon>Hexapoda</taxon>
        <taxon>Collembola</taxon>
        <taxon>Symphypleona</taxon>
        <taxon>Sminthuridae</taxon>
        <taxon>Allacma</taxon>
    </lineage>
</organism>
<feature type="coiled-coil region" evidence="1">
    <location>
        <begin position="88"/>
        <end position="120"/>
    </location>
</feature>
<evidence type="ECO:0000313" key="5">
    <source>
        <dbReference type="EMBL" id="CAG7723441.1"/>
    </source>
</evidence>